<comment type="similarity">
    <text evidence="2">Belongs to the TspO/BZRP family.</text>
</comment>
<reference evidence="7 8" key="1">
    <citation type="submission" date="2023-07" db="EMBL/GenBank/DDBJ databases">
        <title>Alkalimonas sp., MEB108 novel, alkaliphilic bacterium isolated from Lonar Lake, India.</title>
        <authorList>
            <person name="Joshi A."/>
            <person name="Thite S."/>
        </authorList>
    </citation>
    <scope>NUCLEOTIDE SEQUENCE [LARGE SCALE GENOMIC DNA]</scope>
    <source>
        <strain evidence="7 8">MEB108</strain>
    </source>
</reference>
<evidence type="ECO:0000256" key="6">
    <source>
        <dbReference type="SAM" id="Phobius"/>
    </source>
</evidence>
<gene>
    <name evidence="7" type="ORF">QWY20_07985</name>
</gene>
<dbReference type="Proteomes" id="UP001336314">
    <property type="component" value="Unassembled WGS sequence"/>
</dbReference>
<comment type="caution">
    <text evidence="7">The sequence shown here is derived from an EMBL/GenBank/DDBJ whole genome shotgun (WGS) entry which is preliminary data.</text>
</comment>
<keyword evidence="5 6" id="KW-0472">Membrane</keyword>
<keyword evidence="8" id="KW-1185">Reference proteome</keyword>
<feature type="transmembrane region" description="Helical" evidence="6">
    <location>
        <begin position="87"/>
        <end position="105"/>
    </location>
</feature>
<dbReference type="CDD" id="cd15904">
    <property type="entry name" value="TSPO_MBR"/>
    <property type="match status" value="1"/>
</dbReference>
<feature type="transmembrane region" description="Helical" evidence="6">
    <location>
        <begin position="111"/>
        <end position="131"/>
    </location>
</feature>
<comment type="subcellular location">
    <subcellularLocation>
        <location evidence="1">Membrane</location>
        <topology evidence="1">Multi-pass membrane protein</topology>
    </subcellularLocation>
</comment>
<dbReference type="Gene3D" id="1.20.1260.100">
    <property type="entry name" value="TspO/MBR protein"/>
    <property type="match status" value="1"/>
</dbReference>
<accession>A0ABU7J4G1</accession>
<keyword evidence="4 6" id="KW-1133">Transmembrane helix</keyword>
<feature type="transmembrane region" description="Helical" evidence="6">
    <location>
        <begin position="138"/>
        <end position="160"/>
    </location>
</feature>
<evidence type="ECO:0000256" key="5">
    <source>
        <dbReference type="ARBA" id="ARBA00023136"/>
    </source>
</evidence>
<organism evidence="7 8">
    <name type="scientific">Alkalimonas cellulosilytica</name>
    <dbReference type="NCBI Taxonomy" id="3058395"/>
    <lineage>
        <taxon>Bacteria</taxon>
        <taxon>Pseudomonadati</taxon>
        <taxon>Pseudomonadota</taxon>
        <taxon>Gammaproteobacteria</taxon>
        <taxon>Alkalimonas</taxon>
    </lineage>
</organism>
<dbReference type="PANTHER" id="PTHR10057">
    <property type="entry name" value="PERIPHERAL-TYPE BENZODIAZEPINE RECEPTOR"/>
    <property type="match status" value="1"/>
</dbReference>
<dbReference type="InterPro" id="IPR038330">
    <property type="entry name" value="TspO/MBR-related_sf"/>
</dbReference>
<dbReference type="EMBL" id="JAUHLI010000006">
    <property type="protein sequence ID" value="MEE2001390.1"/>
    <property type="molecule type" value="Genomic_DNA"/>
</dbReference>
<evidence type="ECO:0000313" key="7">
    <source>
        <dbReference type="EMBL" id="MEE2001390.1"/>
    </source>
</evidence>
<proteinExistence type="inferred from homology"/>
<dbReference type="RefSeq" id="WP_330128488.1">
    <property type="nucleotide sequence ID" value="NZ_JAUHLI010000006.1"/>
</dbReference>
<dbReference type="PIRSF" id="PIRSF005859">
    <property type="entry name" value="PBR"/>
    <property type="match status" value="1"/>
</dbReference>
<feature type="transmembrane region" description="Helical" evidence="6">
    <location>
        <begin position="54"/>
        <end position="75"/>
    </location>
</feature>
<dbReference type="InterPro" id="IPR004307">
    <property type="entry name" value="TspO_MBR"/>
</dbReference>
<evidence type="ECO:0000313" key="8">
    <source>
        <dbReference type="Proteomes" id="UP001336314"/>
    </source>
</evidence>
<dbReference type="Pfam" id="PF03073">
    <property type="entry name" value="TspO_MBR"/>
    <property type="match status" value="1"/>
</dbReference>
<evidence type="ECO:0000256" key="4">
    <source>
        <dbReference type="ARBA" id="ARBA00022989"/>
    </source>
</evidence>
<sequence length="167" mass="18611">MIAPSPYTKLQQSGGLLVILLITFLAAALGSLGSINAPAFYQQLELPGWAPPGWLFGPAWTVLYTLMAVAAWLVWRSDRIVVTGRALQLYGIQLVLNALWSWLFFAWYLGAAALAEIVLLWLAILVTLLWFKRHSNLAALLLVPYLCWVGFATVLTWSIWQLNPTVL</sequence>
<protein>
    <submittedName>
        <fullName evidence="7">TspO/MBR family protein</fullName>
    </submittedName>
</protein>
<name>A0ABU7J4G1_9GAMM</name>
<evidence type="ECO:0000256" key="1">
    <source>
        <dbReference type="ARBA" id="ARBA00004141"/>
    </source>
</evidence>
<evidence type="ECO:0000256" key="2">
    <source>
        <dbReference type="ARBA" id="ARBA00007524"/>
    </source>
</evidence>
<evidence type="ECO:0000256" key="3">
    <source>
        <dbReference type="ARBA" id="ARBA00022692"/>
    </source>
</evidence>
<dbReference type="PANTHER" id="PTHR10057:SF0">
    <property type="entry name" value="TRANSLOCATOR PROTEIN"/>
    <property type="match status" value="1"/>
</dbReference>
<keyword evidence="3 6" id="KW-0812">Transmembrane</keyword>